<dbReference type="Gene3D" id="4.10.70.10">
    <property type="entry name" value="Disintegrin domain"/>
    <property type="match status" value="1"/>
</dbReference>
<protein>
    <submittedName>
        <fullName evidence="12">Disintegrin and metalloproteinase domain-containing protein 11</fullName>
    </submittedName>
</protein>
<dbReference type="FunFam" id="4.10.70.10:FF:000001">
    <property type="entry name" value="Disintegrin and metalloproteinase domain-containing protein 22"/>
    <property type="match status" value="1"/>
</dbReference>
<accession>A0A226EM13</accession>
<dbReference type="SMART" id="SM00608">
    <property type="entry name" value="ACR"/>
    <property type="match status" value="1"/>
</dbReference>
<feature type="domain" description="Disintegrin" evidence="10">
    <location>
        <begin position="396"/>
        <end position="484"/>
    </location>
</feature>
<dbReference type="SUPFAM" id="SSF57552">
    <property type="entry name" value="Blood coagulation inhibitor (disintegrin)"/>
    <property type="match status" value="1"/>
</dbReference>
<dbReference type="Gene3D" id="3.40.390.10">
    <property type="entry name" value="Collagenase (Catalytic Domain)"/>
    <property type="match status" value="1"/>
</dbReference>
<reference evidence="12 13" key="1">
    <citation type="submission" date="2015-12" db="EMBL/GenBank/DDBJ databases">
        <title>The genome of Folsomia candida.</title>
        <authorList>
            <person name="Faddeeva A."/>
            <person name="Derks M.F."/>
            <person name="Anvar Y."/>
            <person name="Smit S."/>
            <person name="Van Straalen N."/>
            <person name="Roelofs D."/>
        </authorList>
    </citation>
    <scope>NUCLEOTIDE SEQUENCE [LARGE SCALE GENOMIC DNA]</scope>
    <source>
        <strain evidence="12 13">VU population</strain>
        <tissue evidence="12">Whole body</tissue>
    </source>
</reference>
<evidence type="ECO:0000259" key="11">
    <source>
        <dbReference type="PROSITE" id="PS50215"/>
    </source>
</evidence>
<keyword evidence="4 9" id="KW-0472">Membrane</keyword>
<dbReference type="Pfam" id="PF07974">
    <property type="entry name" value="EGF_2"/>
    <property type="match status" value="1"/>
</dbReference>
<comment type="caution">
    <text evidence="12">The sequence shown here is derived from an EMBL/GenBank/DDBJ whole genome shotgun (WGS) entry which is preliminary data.</text>
</comment>
<dbReference type="InterPro" id="IPR036436">
    <property type="entry name" value="Disintegrin_dom_sf"/>
</dbReference>
<dbReference type="GO" id="GO:0007229">
    <property type="term" value="P:integrin-mediated signaling pathway"/>
    <property type="evidence" value="ECO:0007669"/>
    <property type="project" value="UniProtKB-KW"/>
</dbReference>
<feature type="transmembrane region" description="Helical" evidence="9">
    <location>
        <begin position="717"/>
        <end position="741"/>
    </location>
</feature>
<evidence type="ECO:0000256" key="7">
    <source>
        <dbReference type="PROSITE-ProRule" id="PRU00276"/>
    </source>
</evidence>
<comment type="caution">
    <text evidence="7">Lacks conserved residue(s) required for the propagation of feature annotation.</text>
</comment>
<organism evidence="12 13">
    <name type="scientific">Folsomia candida</name>
    <name type="common">Springtail</name>
    <dbReference type="NCBI Taxonomy" id="158441"/>
    <lineage>
        <taxon>Eukaryota</taxon>
        <taxon>Metazoa</taxon>
        <taxon>Ecdysozoa</taxon>
        <taxon>Arthropoda</taxon>
        <taxon>Hexapoda</taxon>
        <taxon>Collembola</taxon>
        <taxon>Entomobryomorpha</taxon>
        <taxon>Isotomoidea</taxon>
        <taxon>Isotomidae</taxon>
        <taxon>Proisotominae</taxon>
        <taxon>Folsomia</taxon>
    </lineage>
</organism>
<dbReference type="InterPro" id="IPR024079">
    <property type="entry name" value="MetalloPept_cat_dom_sf"/>
</dbReference>
<feature type="binding site" evidence="7">
    <location>
        <position position="325"/>
    </location>
    <ligand>
        <name>Zn(2+)</name>
        <dbReference type="ChEBI" id="CHEBI:29105"/>
        <note>catalytic</note>
    </ligand>
</feature>
<dbReference type="InterPro" id="IPR006586">
    <property type="entry name" value="ADAM_Cys-rich"/>
</dbReference>
<evidence type="ECO:0000256" key="9">
    <source>
        <dbReference type="SAM" id="Phobius"/>
    </source>
</evidence>
<keyword evidence="5 6" id="KW-1015">Disulfide bond</keyword>
<proteinExistence type="predicted"/>
<evidence type="ECO:0000256" key="2">
    <source>
        <dbReference type="ARBA" id="ARBA00022692"/>
    </source>
</evidence>
<dbReference type="InterPro" id="IPR034027">
    <property type="entry name" value="Reprolysin_adamalysin"/>
</dbReference>
<comment type="subcellular location">
    <subcellularLocation>
        <location evidence="1">Membrane</location>
        <topology evidence="1">Single-pass membrane protein</topology>
    </subcellularLocation>
</comment>
<dbReference type="EMBL" id="LNIX01000003">
    <property type="protein sequence ID" value="OXA58735.1"/>
    <property type="molecule type" value="Genomic_DNA"/>
</dbReference>
<evidence type="ECO:0000259" key="10">
    <source>
        <dbReference type="PROSITE" id="PS50214"/>
    </source>
</evidence>
<keyword evidence="13" id="KW-1185">Reference proteome</keyword>
<evidence type="ECO:0000256" key="5">
    <source>
        <dbReference type="ARBA" id="ARBA00023157"/>
    </source>
</evidence>
<dbReference type="PANTHER" id="PTHR11905">
    <property type="entry name" value="ADAM A DISINTEGRIN AND METALLOPROTEASE DOMAIN"/>
    <property type="match status" value="1"/>
</dbReference>
<keyword evidence="2 9" id="KW-0812">Transmembrane</keyword>
<dbReference type="PANTHER" id="PTHR11905:SF237">
    <property type="entry name" value="MIND-MELD, ISOFORM J"/>
    <property type="match status" value="1"/>
</dbReference>
<keyword evidence="3 9" id="KW-1133">Transmembrane helix</keyword>
<dbReference type="SMART" id="SM00050">
    <property type="entry name" value="DISIN"/>
    <property type="match status" value="1"/>
</dbReference>
<feature type="binding site" evidence="7">
    <location>
        <position position="331"/>
    </location>
    <ligand>
        <name>Zn(2+)</name>
        <dbReference type="ChEBI" id="CHEBI:29105"/>
        <note>catalytic</note>
    </ligand>
</feature>
<feature type="region of interest" description="Disordered" evidence="8">
    <location>
        <begin position="1047"/>
        <end position="1068"/>
    </location>
</feature>
<dbReference type="InterPro" id="IPR001762">
    <property type="entry name" value="Disintegrin_dom"/>
</dbReference>
<dbReference type="Pfam" id="PF01421">
    <property type="entry name" value="Reprolysin"/>
    <property type="match status" value="1"/>
</dbReference>
<dbReference type="SUPFAM" id="SSF55486">
    <property type="entry name" value="Metalloproteases ('zincins'), catalytic domain"/>
    <property type="match status" value="1"/>
</dbReference>
<feature type="disulfide bond" evidence="6">
    <location>
        <begin position="456"/>
        <end position="476"/>
    </location>
</feature>
<dbReference type="GO" id="GO:0046872">
    <property type="term" value="F:metal ion binding"/>
    <property type="evidence" value="ECO:0007669"/>
    <property type="project" value="UniProtKB-KW"/>
</dbReference>
<dbReference type="GO" id="GO:0006508">
    <property type="term" value="P:proteolysis"/>
    <property type="evidence" value="ECO:0007669"/>
    <property type="project" value="InterPro"/>
</dbReference>
<dbReference type="OMA" id="VNNRMTP"/>
<evidence type="ECO:0000256" key="3">
    <source>
        <dbReference type="ARBA" id="ARBA00022989"/>
    </source>
</evidence>
<dbReference type="InterPro" id="IPR000742">
    <property type="entry name" value="EGF"/>
</dbReference>
<feature type="region of interest" description="Disordered" evidence="8">
    <location>
        <begin position="676"/>
        <end position="695"/>
    </location>
</feature>
<evidence type="ECO:0000256" key="6">
    <source>
        <dbReference type="PROSITE-ProRule" id="PRU00068"/>
    </source>
</evidence>
<dbReference type="InterPro" id="IPR001590">
    <property type="entry name" value="Peptidase_M12B"/>
</dbReference>
<dbReference type="Pfam" id="PF01562">
    <property type="entry name" value="Pep_M12B_propep"/>
    <property type="match status" value="1"/>
</dbReference>
<dbReference type="OrthoDB" id="5951731at2759"/>
<dbReference type="GO" id="GO:0004222">
    <property type="term" value="F:metalloendopeptidase activity"/>
    <property type="evidence" value="ECO:0007669"/>
    <property type="project" value="InterPro"/>
</dbReference>
<evidence type="ECO:0000313" key="12">
    <source>
        <dbReference type="EMBL" id="OXA58735.1"/>
    </source>
</evidence>
<dbReference type="Proteomes" id="UP000198287">
    <property type="component" value="Unassembled WGS sequence"/>
</dbReference>
<dbReference type="PROSITE" id="PS50215">
    <property type="entry name" value="ADAM_MEPRO"/>
    <property type="match status" value="1"/>
</dbReference>
<sequence length="1157" mass="128393">MQATQQLGRTGKHYHRTSFIIQAFNHKFRLILELNTPLIAPNVLQKHIFSGAGKYSIHYIYIEYRINTLVYFHNTAEQRERNELEMCYYHGNVEGLEWSAAAVRTCNGLSGIIHMGNETFIIHPFYGGDLSNNHPHIVFEAKSVGRQTCGNKRGFEWNMPSGLVGGSSDYVVRRGEDKGPQPQYFIELAILLDRAMFDKRNGSTRLQVIHDALQIVNIADLYFRKLNTAISVVYVETWHQNNHLGVDRVDDLRQTLVRLTDYYGPRSLFSVNKDSTMLISGINFSESGMGVPMSICTPKAMGVITDVSIYQPHITGVALAHMIGHNLNMGHDQDASGDGCHCPNWYGCIMSEKIVGQDGIQPYRFSDCSRKSYFTSINSGHAMCLINMPGRIDPIHKTCGNGVTEPGEECDCGSLQECAKDPCCEPLVCRLKTSAQCSTGGPCCENCRFKGSDNVCRPKQSECDIPEYCTGQSGECPLNTYKKNGAQCGKNEGYCFNGYCPTLDGQCKHIWDVAGRKADDACYQQFNMGGHYNGHCGRDVYGGYLKCTRSNMMCGSLQCQDGTSNPILQSTLSSTTVSRIVLTLDRQEHECKNLNSPKGDSAAANLELVRDGTRCGEEMICMNQTCVKLANYMDNTRCPSNHVGLECSGHGDCSNVNICHCFDAWEGSDCSTAGKELPTTERPATPLPPIENSTNITTSANTRVTTKNSPEDGSNTIILVFGMVSVVGGVFILFAMMALCYRRSTTPKFETAPYPPFNPKTFKLPQPPQPTTHQPPQPPQLNHEEIDNRILSLTQLPTYRDQHNMGMTGSMKNLGNLGGGHPQDDETGDETSAFLGISPNSVGGNRGILKKYVEEDGSQSDNNEGLCEVERTLKSLNGYHEDILAALRVAAAQRGLGDANATPPPQVFNQGGTRLSSDGYPEFPDFSSEFPLLRNSSDRIPQPVDDESNDDGGGPIRIRNLEDLLRQLEHHSGNRHLSPCGSEDIRMSETEADRHYRRDLGGDDEGFVSGRYRGPIEMTSNRRPSPSDYGHFAAAAAIISPDDLESNQQNMLHTSTSEDEEERTQVSRSLTPRNLKHLYNPSDESFGSQSPLHLNGIPMQVHLNRYANPNMYHQRNDRQARVLSSIYILNVFQNINIDSLTWDTLRHEKEICQVTLE</sequence>
<keyword evidence="12" id="KW-0401">Integrin</keyword>
<evidence type="ECO:0000256" key="1">
    <source>
        <dbReference type="ARBA" id="ARBA00004167"/>
    </source>
</evidence>
<dbReference type="AlphaFoldDB" id="A0A226EM13"/>
<dbReference type="InterPro" id="IPR013111">
    <property type="entry name" value="EGF_extracell"/>
</dbReference>
<dbReference type="PRINTS" id="PR00289">
    <property type="entry name" value="DISINTEGRIN"/>
</dbReference>
<gene>
    <name evidence="12" type="ORF">Fcan01_07661</name>
</gene>
<dbReference type="InterPro" id="IPR002870">
    <property type="entry name" value="Peptidase_M12B_N"/>
</dbReference>
<dbReference type="Pfam" id="PF08516">
    <property type="entry name" value="ADAM_CR"/>
    <property type="match status" value="1"/>
</dbReference>
<keyword evidence="7" id="KW-0862">Zinc</keyword>
<dbReference type="PROSITE" id="PS00022">
    <property type="entry name" value="EGF_1"/>
    <property type="match status" value="1"/>
</dbReference>
<dbReference type="GO" id="GO:0005886">
    <property type="term" value="C:plasma membrane"/>
    <property type="evidence" value="ECO:0007669"/>
    <property type="project" value="UniProtKB-ARBA"/>
</dbReference>
<feature type="binding site" evidence="7">
    <location>
        <position position="321"/>
    </location>
    <ligand>
        <name>Zn(2+)</name>
        <dbReference type="ChEBI" id="CHEBI:29105"/>
        <note>catalytic</note>
    </ligand>
</feature>
<evidence type="ECO:0000256" key="4">
    <source>
        <dbReference type="ARBA" id="ARBA00023136"/>
    </source>
</evidence>
<evidence type="ECO:0000313" key="13">
    <source>
        <dbReference type="Proteomes" id="UP000198287"/>
    </source>
</evidence>
<keyword evidence="7" id="KW-0479">Metal-binding</keyword>
<name>A0A226EM13_FOLCA</name>
<feature type="compositionally biased region" description="Pro residues" evidence="8">
    <location>
        <begin position="765"/>
        <end position="779"/>
    </location>
</feature>
<evidence type="ECO:0000256" key="8">
    <source>
        <dbReference type="SAM" id="MobiDB-lite"/>
    </source>
</evidence>
<feature type="domain" description="Peptidase M12B" evidence="11">
    <location>
        <begin position="184"/>
        <end position="389"/>
    </location>
</feature>
<dbReference type="PROSITE" id="PS50214">
    <property type="entry name" value="DISINTEGRIN_2"/>
    <property type="match status" value="1"/>
</dbReference>
<feature type="region of interest" description="Disordered" evidence="8">
    <location>
        <begin position="936"/>
        <end position="955"/>
    </location>
</feature>
<feature type="region of interest" description="Disordered" evidence="8">
    <location>
        <begin position="752"/>
        <end position="780"/>
    </location>
</feature>
<dbReference type="CDD" id="cd04269">
    <property type="entry name" value="ZnMc_adamalysin_II_like"/>
    <property type="match status" value="1"/>
</dbReference>
<dbReference type="Pfam" id="PF00200">
    <property type="entry name" value="Disintegrin"/>
    <property type="match status" value="1"/>
</dbReference>